<name>A0ABR4G2P7_9EURO</name>
<comment type="caution">
    <text evidence="3">The sequence shown here is derived from an EMBL/GenBank/DDBJ whole genome shotgun (WGS) entry which is preliminary data.</text>
</comment>
<proteinExistence type="predicted"/>
<reference evidence="3 4" key="1">
    <citation type="submission" date="2024-07" db="EMBL/GenBank/DDBJ databases">
        <title>Section-level genome sequencing and comparative genomics of Aspergillus sections Usti and Cavernicolus.</title>
        <authorList>
            <consortium name="Lawrence Berkeley National Laboratory"/>
            <person name="Nybo J.L."/>
            <person name="Vesth T.C."/>
            <person name="Theobald S."/>
            <person name="Frisvad J.C."/>
            <person name="Larsen T.O."/>
            <person name="Kjaerboelling I."/>
            <person name="Rothschild-Mancinelli K."/>
            <person name="Lyhne E.K."/>
            <person name="Kogle M.E."/>
            <person name="Barry K."/>
            <person name="Clum A."/>
            <person name="Na H."/>
            <person name="Ledsgaard L."/>
            <person name="Lin J."/>
            <person name="Lipzen A."/>
            <person name="Kuo A."/>
            <person name="Riley R."/>
            <person name="Mondo S."/>
            <person name="Labutti K."/>
            <person name="Haridas S."/>
            <person name="Pangalinan J."/>
            <person name="Salamov A.A."/>
            <person name="Simmons B.A."/>
            <person name="Magnuson J.K."/>
            <person name="Chen J."/>
            <person name="Drula E."/>
            <person name="Henrissat B."/>
            <person name="Wiebenga A."/>
            <person name="Lubbers R.J."/>
            <person name="Gomes A.C."/>
            <person name="Makela M.R."/>
            <person name="Stajich J."/>
            <person name="Grigoriev I.V."/>
            <person name="Mortensen U.H."/>
            <person name="De Vries R.P."/>
            <person name="Baker S.E."/>
            <person name="Andersen M.R."/>
        </authorList>
    </citation>
    <scope>NUCLEOTIDE SEQUENCE [LARGE SCALE GENOMIC DNA]</scope>
    <source>
        <strain evidence="3 4">CBS 209.92</strain>
    </source>
</reference>
<accession>A0ABR4G2P7</accession>
<evidence type="ECO:0000313" key="3">
    <source>
        <dbReference type="EMBL" id="KAL2793281.1"/>
    </source>
</evidence>
<feature type="domain" description="F-box" evidence="2">
    <location>
        <begin position="1"/>
        <end position="43"/>
    </location>
</feature>
<dbReference type="PROSITE" id="PS50181">
    <property type="entry name" value="FBOX"/>
    <property type="match status" value="1"/>
</dbReference>
<sequence length="506" mass="57625">MLHLPIEVLVLIGNALEPSQRQRLLQVCRRLRTIFFRLVYTELHLTGRRIDLLTRTIQSYPEIASTVQKLVLKDLALRSYGPLELSAGRPHYYSSWVDERVQQASRSPCARKRWRNGLVLGTGDNWGALILALLENLVDLHIQYPPIPSHIREIIFQAAAPARDSKPALQKLQKVNIDLPEDRFLDPARDLFPFFHLPSIRSVSASGIIDSDYVPTVGSKRKDKGKLSAPRRSSVEEIKLDCTCGEAFGMPDYITPCANLKRFSFTNLYKDSFGAPRDRLLRSEFYEPLLSQKSSLEVLDLNYLGLAYDDTFDNEAGLRENFRLGVAPDRSYGRWFGSFAEFTRLTELCIRAPNLLNLSDNKQSLKTPLVDTLPRSLQSLFVSYSSDVYVNILVDGLTELVSVHKERFPSLRRITVCCHEAEIRCVFSQFERLDGLRLVCSNAGLKFEMHHKERCTLHSQDGSSASHNSSHGPNGSEVRPHRFLERDFSSLLDFEAWLHCRPSVSF</sequence>
<evidence type="ECO:0000259" key="2">
    <source>
        <dbReference type="PROSITE" id="PS50181"/>
    </source>
</evidence>
<dbReference type="Pfam" id="PF24969">
    <property type="entry name" value="LRR_15"/>
    <property type="match status" value="1"/>
</dbReference>
<dbReference type="SMART" id="SM00256">
    <property type="entry name" value="FBOX"/>
    <property type="match status" value="1"/>
</dbReference>
<organism evidence="3 4">
    <name type="scientific">Aspergillus keveii</name>
    <dbReference type="NCBI Taxonomy" id="714993"/>
    <lineage>
        <taxon>Eukaryota</taxon>
        <taxon>Fungi</taxon>
        <taxon>Dikarya</taxon>
        <taxon>Ascomycota</taxon>
        <taxon>Pezizomycotina</taxon>
        <taxon>Eurotiomycetes</taxon>
        <taxon>Eurotiomycetidae</taxon>
        <taxon>Eurotiales</taxon>
        <taxon>Aspergillaceae</taxon>
        <taxon>Aspergillus</taxon>
        <taxon>Aspergillus subgen. Nidulantes</taxon>
    </lineage>
</organism>
<dbReference type="InterPro" id="IPR056867">
    <property type="entry name" value="LRR_15"/>
</dbReference>
<protein>
    <recommendedName>
        <fullName evidence="2">F-box domain-containing protein</fullName>
    </recommendedName>
</protein>
<gene>
    <name evidence="3" type="ORF">BJX66DRAFT_231730</name>
</gene>
<keyword evidence="4" id="KW-1185">Reference proteome</keyword>
<dbReference type="InterPro" id="IPR001810">
    <property type="entry name" value="F-box_dom"/>
</dbReference>
<feature type="region of interest" description="Disordered" evidence="1">
    <location>
        <begin position="458"/>
        <end position="478"/>
    </location>
</feature>
<feature type="compositionally biased region" description="Polar residues" evidence="1">
    <location>
        <begin position="458"/>
        <end position="473"/>
    </location>
</feature>
<dbReference type="EMBL" id="JBFTWV010000060">
    <property type="protein sequence ID" value="KAL2793281.1"/>
    <property type="molecule type" value="Genomic_DNA"/>
</dbReference>
<evidence type="ECO:0000313" key="4">
    <source>
        <dbReference type="Proteomes" id="UP001610563"/>
    </source>
</evidence>
<evidence type="ECO:0000256" key="1">
    <source>
        <dbReference type="SAM" id="MobiDB-lite"/>
    </source>
</evidence>
<dbReference type="Proteomes" id="UP001610563">
    <property type="component" value="Unassembled WGS sequence"/>
</dbReference>